<keyword evidence="2" id="KW-1185">Reference proteome</keyword>
<name>A0ACC3S701_9PEZI</name>
<dbReference type="Proteomes" id="UP001320706">
    <property type="component" value="Unassembled WGS sequence"/>
</dbReference>
<evidence type="ECO:0000313" key="2">
    <source>
        <dbReference type="Proteomes" id="UP001320706"/>
    </source>
</evidence>
<gene>
    <name evidence="1" type="ORF">M8818_006508</name>
</gene>
<dbReference type="EMBL" id="JAMKPW020000040">
    <property type="protein sequence ID" value="KAK8198641.1"/>
    <property type="molecule type" value="Genomic_DNA"/>
</dbReference>
<accession>A0ACC3S701</accession>
<comment type="caution">
    <text evidence="1">The sequence shown here is derived from an EMBL/GenBank/DDBJ whole genome shotgun (WGS) entry which is preliminary data.</text>
</comment>
<organism evidence="1 2">
    <name type="scientific">Zalaria obscura</name>
    <dbReference type="NCBI Taxonomy" id="2024903"/>
    <lineage>
        <taxon>Eukaryota</taxon>
        <taxon>Fungi</taxon>
        <taxon>Dikarya</taxon>
        <taxon>Ascomycota</taxon>
        <taxon>Pezizomycotina</taxon>
        <taxon>Dothideomycetes</taxon>
        <taxon>Dothideomycetidae</taxon>
        <taxon>Dothideales</taxon>
        <taxon>Zalariaceae</taxon>
        <taxon>Zalaria</taxon>
    </lineage>
</organism>
<evidence type="ECO:0000313" key="1">
    <source>
        <dbReference type="EMBL" id="KAK8198641.1"/>
    </source>
</evidence>
<reference evidence="1" key="1">
    <citation type="submission" date="2024-02" db="EMBL/GenBank/DDBJ databases">
        <title>Metagenome Assembled Genome of Zalaria obscura JY119.</title>
        <authorList>
            <person name="Vighnesh L."/>
            <person name="Jagadeeshwari U."/>
            <person name="Venkata Ramana C."/>
            <person name="Sasikala C."/>
        </authorList>
    </citation>
    <scope>NUCLEOTIDE SEQUENCE</scope>
    <source>
        <strain evidence="1">JY119</strain>
    </source>
</reference>
<sequence length="150" mass="16856">MDLTAVQHAQFGNHRQVRPRCLLLLTLPPNAPQNLCTAGSHHPANPSPSESLQWLFRKRPEQAWVAERCACTYQSPLGALVPLHRGHLMGLLCGLQGTPRLHQNPSDLSHFSATQNTSVRHDCSRKWYPTQVAYGRSTQWPIRCLPGRHS</sequence>
<proteinExistence type="predicted"/>
<protein>
    <submittedName>
        <fullName evidence="1">Uncharacterized protein</fullName>
    </submittedName>
</protein>